<name>A0A1H1RGY4_9MICO</name>
<dbReference type="EMBL" id="LT629734">
    <property type="protein sequence ID" value="SDS34913.1"/>
    <property type="molecule type" value="Genomic_DNA"/>
</dbReference>
<protein>
    <submittedName>
        <fullName evidence="1">Uncharacterized protein</fullName>
    </submittedName>
</protein>
<evidence type="ECO:0000313" key="1">
    <source>
        <dbReference type="EMBL" id="SDS34913.1"/>
    </source>
</evidence>
<proteinExistence type="predicted"/>
<reference evidence="2" key="1">
    <citation type="submission" date="2016-10" db="EMBL/GenBank/DDBJ databases">
        <authorList>
            <person name="Varghese N."/>
            <person name="Submissions S."/>
        </authorList>
    </citation>
    <scope>NUCLEOTIDE SEQUENCE [LARGE SCALE GENOMIC DNA]</scope>
    <source>
        <strain evidence="2">DSM 22965</strain>
    </source>
</reference>
<accession>A0A1H1RGY4</accession>
<keyword evidence="2" id="KW-1185">Reference proteome</keyword>
<organism evidence="1 2">
    <name type="scientific">Agrococcus carbonis</name>
    <dbReference type="NCBI Taxonomy" id="684552"/>
    <lineage>
        <taxon>Bacteria</taxon>
        <taxon>Bacillati</taxon>
        <taxon>Actinomycetota</taxon>
        <taxon>Actinomycetes</taxon>
        <taxon>Micrococcales</taxon>
        <taxon>Microbacteriaceae</taxon>
        <taxon>Agrococcus</taxon>
    </lineage>
</organism>
<dbReference type="AlphaFoldDB" id="A0A1H1RGY4"/>
<gene>
    <name evidence="1" type="ORF">SAMN04489719_2116</name>
</gene>
<sequence length="193" mass="21144">MSDRQSFYACRVPILLTRPRAQATERTVRVLAVYDGDAERSRRVIARVLDEVGEALGRERFAAAVDVRALDLELEPSRSAQLAACREAELVIGLDADHLRGLARPLLARHRVFTLEELTLTLERVAHAPTAHAVVSILDRGHAAFSRSVVKAACAARGLTHVVRARRRAATVEEYAPRLARALSELAIGCALP</sequence>
<evidence type="ECO:0000313" key="2">
    <source>
        <dbReference type="Proteomes" id="UP000199649"/>
    </source>
</evidence>
<dbReference type="Proteomes" id="UP000199649">
    <property type="component" value="Chromosome I"/>
</dbReference>